<dbReference type="SMART" id="SM00320">
    <property type="entry name" value="WD40"/>
    <property type="match status" value="3"/>
</dbReference>
<evidence type="ECO:0000259" key="2">
    <source>
        <dbReference type="Pfam" id="PF13360"/>
    </source>
</evidence>
<protein>
    <submittedName>
        <fullName evidence="3">DUF4303 domain-containing protein</fullName>
    </submittedName>
</protein>
<dbReference type="PANTHER" id="PTHR19879">
    <property type="entry name" value="TRANSCRIPTION INITIATION FACTOR TFIID"/>
    <property type="match status" value="1"/>
</dbReference>
<dbReference type="InterPro" id="IPR015943">
    <property type="entry name" value="WD40/YVTN_repeat-like_dom_sf"/>
</dbReference>
<accession>A0ABV5S349</accession>
<reference evidence="3 4" key="1">
    <citation type="submission" date="2024-09" db="EMBL/GenBank/DDBJ databases">
        <authorList>
            <person name="Sun Q."/>
            <person name="Mori K."/>
        </authorList>
    </citation>
    <scope>NUCLEOTIDE SEQUENCE [LARGE SCALE GENOMIC DNA]</scope>
    <source>
        <strain evidence="3 4">JCM 3143</strain>
    </source>
</reference>
<dbReference type="InterPro" id="IPR025409">
    <property type="entry name" value="DUF4303"/>
</dbReference>
<evidence type="ECO:0000313" key="4">
    <source>
        <dbReference type="Proteomes" id="UP001589532"/>
    </source>
</evidence>
<gene>
    <name evidence="3" type="ORF">ACFFSA_23685</name>
</gene>
<sequence>MTIEDLVTRLLTATRAAFTQARELNSDESFYCYALYTDAFAAYILPTCGSEEGLRRVARRYADEFGGTVAEQADDLRWNPADWPHHMLGEEHFAGVLELLESRGDPWQRDDDALDAEVDARFEACFRALALLDAEGFFGQGAERDRVIVTVLQGDQSDRSRLENARRLNPPAAVAGLERYLDVPEPIGDVVTLGSKGAYQITALAYASDARLLMACGSHGELFAWDLNDDRELLATAHEANYRDAAISADGRTLLVTDHKRLLRVELPGGTHHDLGIPNARAIAVSPDGAVMVAVCDGFVQARAVATGQELWRLERPASGLRFSSDGTLLALTGNVGVKGVALVDASDGSLRRDPELIRAAPRICACLAWSSDGRIMATADQKSGHIRLWHRRDDGFAAGRTFEPPSADASAPGKPTDLAFSPDATLLASAHDNGDVHTWEVGTGRHLQRLRGVQESMAAVVFVDGHHLAAAGRDVDAGPPVHLWTVAAG</sequence>
<dbReference type="Pfam" id="PF13360">
    <property type="entry name" value="PQQ_2"/>
    <property type="match status" value="1"/>
</dbReference>
<dbReference type="Proteomes" id="UP001589532">
    <property type="component" value="Unassembled WGS sequence"/>
</dbReference>
<keyword evidence="4" id="KW-1185">Reference proteome</keyword>
<dbReference type="InterPro" id="IPR011047">
    <property type="entry name" value="Quinoprotein_ADH-like_sf"/>
</dbReference>
<keyword evidence="1" id="KW-0853">WD repeat</keyword>
<evidence type="ECO:0000313" key="3">
    <source>
        <dbReference type="EMBL" id="MFB9626097.1"/>
    </source>
</evidence>
<dbReference type="PANTHER" id="PTHR19879:SF9">
    <property type="entry name" value="TRANSCRIPTION INITIATION FACTOR TFIID SUBUNIT 5"/>
    <property type="match status" value="1"/>
</dbReference>
<dbReference type="RefSeq" id="WP_345003425.1">
    <property type="nucleotide sequence ID" value="NZ_BAAAXV010000012.1"/>
</dbReference>
<evidence type="ECO:0000256" key="1">
    <source>
        <dbReference type="PROSITE-ProRule" id="PRU00221"/>
    </source>
</evidence>
<dbReference type="InterPro" id="IPR002372">
    <property type="entry name" value="PQQ_rpt_dom"/>
</dbReference>
<name>A0ABV5S349_9ACTN</name>
<dbReference type="EMBL" id="JBHMBW010000021">
    <property type="protein sequence ID" value="MFB9626097.1"/>
    <property type="molecule type" value="Genomic_DNA"/>
</dbReference>
<dbReference type="Gene3D" id="2.130.10.10">
    <property type="entry name" value="YVTN repeat-like/Quinoprotein amine dehydrogenase"/>
    <property type="match status" value="1"/>
</dbReference>
<feature type="repeat" description="WD" evidence="1">
    <location>
        <begin position="419"/>
        <end position="450"/>
    </location>
</feature>
<proteinExistence type="predicted"/>
<comment type="caution">
    <text evidence="3">The sequence shown here is derived from an EMBL/GenBank/DDBJ whole genome shotgun (WGS) entry which is preliminary data.</text>
</comment>
<organism evidence="3 4">
    <name type="scientific">Nonomuraea helvata</name>
    <dbReference type="NCBI Taxonomy" id="37484"/>
    <lineage>
        <taxon>Bacteria</taxon>
        <taxon>Bacillati</taxon>
        <taxon>Actinomycetota</taxon>
        <taxon>Actinomycetes</taxon>
        <taxon>Streptosporangiales</taxon>
        <taxon>Streptosporangiaceae</taxon>
        <taxon>Nonomuraea</taxon>
    </lineage>
</organism>
<dbReference type="SUPFAM" id="SSF50998">
    <property type="entry name" value="Quinoprotein alcohol dehydrogenase-like"/>
    <property type="match status" value="1"/>
</dbReference>
<dbReference type="InterPro" id="IPR001680">
    <property type="entry name" value="WD40_rpt"/>
</dbReference>
<dbReference type="Pfam" id="PF14136">
    <property type="entry name" value="DUF4303"/>
    <property type="match status" value="1"/>
</dbReference>
<feature type="domain" description="Pyrrolo-quinoline quinone repeat" evidence="2">
    <location>
        <begin position="258"/>
        <end position="446"/>
    </location>
</feature>
<dbReference type="PROSITE" id="PS50082">
    <property type="entry name" value="WD_REPEATS_2"/>
    <property type="match status" value="1"/>
</dbReference>